<dbReference type="AlphaFoldDB" id="A0A923KU67"/>
<dbReference type="RefSeq" id="WP_186916402.1">
    <property type="nucleotide sequence ID" value="NZ_JACOFZ010000003.1"/>
</dbReference>
<feature type="transmembrane region" description="Helical" evidence="1">
    <location>
        <begin position="20"/>
        <end position="38"/>
    </location>
</feature>
<accession>A0A923KU67</accession>
<feature type="transmembrane region" description="Helical" evidence="1">
    <location>
        <begin position="50"/>
        <end position="74"/>
    </location>
</feature>
<organism evidence="2 3">
    <name type="scientific">Undibacterium nitidum</name>
    <dbReference type="NCBI Taxonomy" id="2762298"/>
    <lineage>
        <taxon>Bacteria</taxon>
        <taxon>Pseudomonadati</taxon>
        <taxon>Pseudomonadota</taxon>
        <taxon>Betaproteobacteria</taxon>
        <taxon>Burkholderiales</taxon>
        <taxon>Oxalobacteraceae</taxon>
        <taxon>Undibacterium</taxon>
    </lineage>
</organism>
<evidence type="ECO:0000313" key="2">
    <source>
        <dbReference type="EMBL" id="MBC3881942.1"/>
    </source>
</evidence>
<evidence type="ECO:0008006" key="4">
    <source>
        <dbReference type="Google" id="ProtNLM"/>
    </source>
</evidence>
<evidence type="ECO:0000313" key="3">
    <source>
        <dbReference type="Proteomes" id="UP000627446"/>
    </source>
</evidence>
<keyword evidence="1" id="KW-0812">Transmembrane</keyword>
<evidence type="ECO:0000256" key="1">
    <source>
        <dbReference type="SAM" id="Phobius"/>
    </source>
</evidence>
<dbReference type="PROSITE" id="PS51257">
    <property type="entry name" value="PROKAR_LIPOPROTEIN"/>
    <property type="match status" value="1"/>
</dbReference>
<dbReference type="Proteomes" id="UP000627446">
    <property type="component" value="Unassembled WGS sequence"/>
</dbReference>
<dbReference type="EMBL" id="JACOFZ010000003">
    <property type="protein sequence ID" value="MBC3881942.1"/>
    <property type="molecule type" value="Genomic_DNA"/>
</dbReference>
<keyword evidence="1" id="KW-0472">Membrane</keyword>
<protein>
    <recommendedName>
        <fullName evidence="4">DUF3955 domain-containing protein</fullName>
    </recommendedName>
</protein>
<name>A0A923KU67_9BURK</name>
<gene>
    <name evidence="2" type="ORF">H8K36_11185</name>
</gene>
<proteinExistence type="predicted"/>
<keyword evidence="1" id="KW-1133">Transmembrane helix</keyword>
<comment type="caution">
    <text evidence="2">The sequence shown here is derived from an EMBL/GenBank/DDBJ whole genome shotgun (WGS) entry which is preliminary data.</text>
</comment>
<keyword evidence="3" id="KW-1185">Reference proteome</keyword>
<reference evidence="2" key="1">
    <citation type="submission" date="2020-08" db="EMBL/GenBank/DDBJ databases">
        <title>Novel species isolated from subtropical streams in China.</title>
        <authorList>
            <person name="Lu H."/>
        </authorList>
    </citation>
    <scope>NUCLEOTIDE SEQUENCE</scope>
    <source>
        <strain evidence="2">LX22W</strain>
    </source>
</reference>
<sequence>MDIQEKTQHTSKSVTTSMVIISLLACLLCVTLLTIGTLNHDGVLHQIMSYWFGPYVIIGAGFWITFLTAALFGFDIQLKNKASQK</sequence>